<evidence type="ECO:0000313" key="2">
    <source>
        <dbReference type="Proteomes" id="UP000324351"/>
    </source>
</evidence>
<accession>A0A5B1M141</accession>
<sequence length="81" mass="8758">MPDVDRLLLDVTLGAAAPGETIIIDVGRHHWLLLDNVWPDVMPLAPGIARAIACGVHVLFIGQPQAAATWWRCFYELGAAA</sequence>
<proteinExistence type="predicted"/>
<reference evidence="1 2" key="1">
    <citation type="submission" date="2019-09" db="EMBL/GenBank/DDBJ databases">
        <title>Nocardioides panacisoli sp. nov., isolated from the soil of a ginseng field.</title>
        <authorList>
            <person name="Cho C."/>
        </authorList>
    </citation>
    <scope>NUCLEOTIDE SEQUENCE [LARGE SCALE GENOMIC DNA]</scope>
    <source>
        <strain evidence="1 2">BN140041</strain>
    </source>
</reference>
<evidence type="ECO:0000313" key="1">
    <source>
        <dbReference type="EMBL" id="KAA1426471.1"/>
    </source>
</evidence>
<dbReference type="RefSeq" id="WP_149751053.1">
    <property type="nucleotide sequence ID" value="NZ_VUJW01000008.1"/>
</dbReference>
<comment type="caution">
    <text evidence="1">The sequence shown here is derived from an EMBL/GenBank/DDBJ whole genome shotgun (WGS) entry which is preliminary data.</text>
</comment>
<dbReference type="AlphaFoldDB" id="A0A5B1M141"/>
<reference evidence="1 2" key="2">
    <citation type="submission" date="2019-09" db="EMBL/GenBank/DDBJ databases">
        <authorList>
            <person name="Jin C."/>
        </authorList>
    </citation>
    <scope>NUCLEOTIDE SEQUENCE [LARGE SCALE GENOMIC DNA]</scope>
    <source>
        <strain evidence="1 2">BN140041</strain>
    </source>
</reference>
<organism evidence="1 2">
    <name type="scientific">Nocardioides antri</name>
    <dbReference type="NCBI Taxonomy" id="2607659"/>
    <lineage>
        <taxon>Bacteria</taxon>
        <taxon>Bacillati</taxon>
        <taxon>Actinomycetota</taxon>
        <taxon>Actinomycetes</taxon>
        <taxon>Propionibacteriales</taxon>
        <taxon>Nocardioidaceae</taxon>
        <taxon>Nocardioides</taxon>
    </lineage>
</organism>
<keyword evidence="2" id="KW-1185">Reference proteome</keyword>
<name>A0A5B1M141_9ACTN</name>
<dbReference type="Proteomes" id="UP000324351">
    <property type="component" value="Unassembled WGS sequence"/>
</dbReference>
<dbReference type="EMBL" id="VUJW01000008">
    <property type="protein sequence ID" value="KAA1426471.1"/>
    <property type="molecule type" value="Genomic_DNA"/>
</dbReference>
<protein>
    <submittedName>
        <fullName evidence="1">Uncharacterized protein</fullName>
    </submittedName>
</protein>
<gene>
    <name evidence="1" type="ORF">F0U47_13800</name>
</gene>